<sequence length="859" mass="90221">MSLVAAMAAASILLIAGSGHEGPGRHEYAAGAAQIAGWLKDALPQADVRVSQGWPVDLGTASTLVLYLDGAEAHPLNDAAKRRAFEAAMRRGVGVVALHQASTGDDALQPWLGAVRPGLFDRTTEMTVLRPAGDSPLTRSLRPIEVLDEFYPTLKLAPGAMPVLSAALHPQYRDGKAVLSNEAEQRTVAWTYQRPDGGRSFGYTGAHFLSSLAPLRPVLINAIAWTAGLDVPPRADVTTFHHDAQRSGWFANETALTPSAVASSFGQLWQSPQLASFDGQDARLYASPLYLEDLQLTAGELRGQSFATVIAATSNGDVYAINARKQGDIAPGRILWRTHLADPCRLQPAPLDGVPTGILSTPVIDAARGRLYVTACETTQRWQAYALDLGSGAVQAGWPVRLDEKRLNEVNRNAGPAPVPPTRKFDFRVQRGALNLSPDGTRLYVAFGETETGWLAAVDTSEPRVDSAFAAVAMPHRGSGGIWGAGGPAVDADGAVYAVTGSGFDGYKDQPNDWTQSVLKLDRGLNLLGTYTPFNHCVTAKNDIDLGSGGVALLPGSSLLTVGGKQGNVYLLDREHLPGRLDRRPACSGDAASDASLHDGRGPLNVFGPYSEVDAALDLARARSVPATFRAPDGSLQIVASGTSKAAAGSSDSVAPSLVRLSVVAKQLKPAARAMDLVFQNPGSPIVSSRPDGSEAIAWVLDENARRSAPLNGPNAPAPVLHAVDAMTMKPLWHSAPGELAASGKYNEPIVVRGQVIVGTDRIQAFGFGGSRAAVPITPKASAAVVAADDGRPVDGAAVYQQRCAACHDAPAGSIPSKSWIASRGRERIVEALSRGAMQVQAAGLSAREIEAVAGYLHP</sequence>
<dbReference type="PROSITE" id="PS51007">
    <property type="entry name" value="CYTC"/>
    <property type="match status" value="1"/>
</dbReference>
<accession>A0ABU5DEB9</accession>
<evidence type="ECO:0000256" key="3">
    <source>
        <dbReference type="ARBA" id="ARBA00023004"/>
    </source>
</evidence>
<dbReference type="Pfam" id="PF06283">
    <property type="entry name" value="ThuA"/>
    <property type="match status" value="1"/>
</dbReference>
<dbReference type="InterPro" id="IPR036909">
    <property type="entry name" value="Cyt_c-like_dom_sf"/>
</dbReference>
<dbReference type="Gene3D" id="2.130.10.10">
    <property type="entry name" value="YVTN repeat-like/Quinoprotein amine dehydrogenase"/>
    <property type="match status" value="1"/>
</dbReference>
<dbReference type="InterPro" id="IPR029010">
    <property type="entry name" value="ThuA-like"/>
</dbReference>
<dbReference type="Proteomes" id="UP001285263">
    <property type="component" value="Unassembled WGS sequence"/>
</dbReference>
<dbReference type="RefSeq" id="WP_320422053.1">
    <property type="nucleotide sequence ID" value="NZ_JAXCLA010000002.1"/>
</dbReference>
<comment type="caution">
    <text evidence="6">The sequence shown here is derived from an EMBL/GenBank/DDBJ whole genome shotgun (WGS) entry which is preliminary data.</text>
</comment>
<dbReference type="SUPFAM" id="SSF46626">
    <property type="entry name" value="Cytochrome c"/>
    <property type="match status" value="1"/>
</dbReference>
<evidence type="ECO:0000256" key="2">
    <source>
        <dbReference type="ARBA" id="ARBA00022723"/>
    </source>
</evidence>
<keyword evidence="3 4" id="KW-0408">Iron</keyword>
<keyword evidence="7" id="KW-1185">Reference proteome</keyword>
<dbReference type="InterPro" id="IPR015943">
    <property type="entry name" value="WD40/YVTN_repeat-like_dom_sf"/>
</dbReference>
<proteinExistence type="predicted"/>
<dbReference type="InterPro" id="IPR009056">
    <property type="entry name" value="Cyt_c-like_dom"/>
</dbReference>
<dbReference type="SUPFAM" id="SSF52317">
    <property type="entry name" value="Class I glutamine amidotransferase-like"/>
    <property type="match status" value="1"/>
</dbReference>
<evidence type="ECO:0000256" key="1">
    <source>
        <dbReference type="ARBA" id="ARBA00022617"/>
    </source>
</evidence>
<dbReference type="InterPro" id="IPR029062">
    <property type="entry name" value="Class_I_gatase-like"/>
</dbReference>
<reference evidence="6 7" key="1">
    <citation type="submission" date="2023-11" db="EMBL/GenBank/DDBJ databases">
        <title>Paucibacter sp. nov., isolated from fresh soil in Korea.</title>
        <authorList>
            <person name="Le N.T.T."/>
        </authorList>
    </citation>
    <scope>NUCLEOTIDE SEQUENCE [LARGE SCALE GENOMIC DNA]</scope>
    <source>
        <strain evidence="6 7">R3-3</strain>
    </source>
</reference>
<organism evidence="6 7">
    <name type="scientific">Roseateles agri</name>
    <dbReference type="NCBI Taxonomy" id="3098619"/>
    <lineage>
        <taxon>Bacteria</taxon>
        <taxon>Pseudomonadati</taxon>
        <taxon>Pseudomonadota</taxon>
        <taxon>Betaproteobacteria</taxon>
        <taxon>Burkholderiales</taxon>
        <taxon>Sphaerotilaceae</taxon>
        <taxon>Roseateles</taxon>
    </lineage>
</organism>
<dbReference type="Gene3D" id="3.40.50.880">
    <property type="match status" value="1"/>
</dbReference>
<gene>
    <name evidence="6" type="ORF">SNE35_06525</name>
</gene>
<dbReference type="Gene3D" id="1.10.760.10">
    <property type="entry name" value="Cytochrome c-like domain"/>
    <property type="match status" value="1"/>
</dbReference>
<protein>
    <submittedName>
        <fullName evidence="6">ThuA domain-containing protein</fullName>
    </submittedName>
</protein>
<dbReference type="Pfam" id="PF13442">
    <property type="entry name" value="Cytochrome_CBB3"/>
    <property type="match status" value="1"/>
</dbReference>
<evidence type="ECO:0000256" key="4">
    <source>
        <dbReference type="PROSITE-ProRule" id="PRU00433"/>
    </source>
</evidence>
<evidence type="ECO:0000259" key="5">
    <source>
        <dbReference type="PROSITE" id="PS51007"/>
    </source>
</evidence>
<evidence type="ECO:0000313" key="6">
    <source>
        <dbReference type="EMBL" id="MDY0744151.1"/>
    </source>
</evidence>
<feature type="domain" description="Cytochrome c" evidence="5">
    <location>
        <begin position="791"/>
        <end position="859"/>
    </location>
</feature>
<keyword evidence="2 4" id="KW-0479">Metal-binding</keyword>
<dbReference type="SUPFAM" id="SSF50998">
    <property type="entry name" value="Quinoprotein alcohol dehydrogenase-like"/>
    <property type="match status" value="1"/>
</dbReference>
<name>A0ABU5DEB9_9BURK</name>
<dbReference type="EMBL" id="JAXCLA010000002">
    <property type="protein sequence ID" value="MDY0744151.1"/>
    <property type="molecule type" value="Genomic_DNA"/>
</dbReference>
<dbReference type="InterPro" id="IPR011047">
    <property type="entry name" value="Quinoprotein_ADH-like_sf"/>
</dbReference>
<keyword evidence="1 4" id="KW-0349">Heme</keyword>
<evidence type="ECO:0000313" key="7">
    <source>
        <dbReference type="Proteomes" id="UP001285263"/>
    </source>
</evidence>